<dbReference type="AlphaFoldDB" id="A0A2B7WQE8"/>
<accession>A0A2B7WQE8</accession>
<gene>
    <name evidence="2" type="ORF">GX51_05159</name>
</gene>
<evidence type="ECO:0000256" key="1">
    <source>
        <dbReference type="SAM" id="MobiDB-lite"/>
    </source>
</evidence>
<proteinExistence type="predicted"/>
<name>A0A2B7WQE8_9EURO</name>
<feature type="compositionally biased region" description="Polar residues" evidence="1">
    <location>
        <begin position="61"/>
        <end position="82"/>
    </location>
</feature>
<comment type="caution">
    <text evidence="2">The sequence shown here is derived from an EMBL/GenBank/DDBJ whole genome shotgun (WGS) entry which is preliminary data.</text>
</comment>
<protein>
    <submittedName>
        <fullName evidence="2">Uncharacterized protein</fullName>
    </submittedName>
</protein>
<dbReference type="EMBL" id="PDNC01000070">
    <property type="protein sequence ID" value="PGH01594.1"/>
    <property type="molecule type" value="Genomic_DNA"/>
</dbReference>
<reference evidence="2 3" key="1">
    <citation type="submission" date="2017-10" db="EMBL/GenBank/DDBJ databases">
        <title>Comparative genomics in systemic dimorphic fungi from Ajellomycetaceae.</title>
        <authorList>
            <person name="Munoz J.F."/>
            <person name="Mcewen J.G."/>
            <person name="Clay O.K."/>
            <person name="Cuomo C.A."/>
        </authorList>
    </citation>
    <scope>NUCLEOTIDE SEQUENCE [LARGE SCALE GENOMIC DNA]</scope>
    <source>
        <strain evidence="2 3">UAMH130</strain>
    </source>
</reference>
<feature type="region of interest" description="Disordered" evidence="1">
    <location>
        <begin position="60"/>
        <end position="82"/>
    </location>
</feature>
<evidence type="ECO:0000313" key="3">
    <source>
        <dbReference type="Proteomes" id="UP000224080"/>
    </source>
</evidence>
<dbReference type="Proteomes" id="UP000224080">
    <property type="component" value="Unassembled WGS sequence"/>
</dbReference>
<evidence type="ECO:0000313" key="2">
    <source>
        <dbReference type="EMBL" id="PGH01594.1"/>
    </source>
</evidence>
<keyword evidence="3" id="KW-1185">Reference proteome</keyword>
<organism evidence="2 3">
    <name type="scientific">Blastomyces parvus</name>
    <dbReference type="NCBI Taxonomy" id="2060905"/>
    <lineage>
        <taxon>Eukaryota</taxon>
        <taxon>Fungi</taxon>
        <taxon>Dikarya</taxon>
        <taxon>Ascomycota</taxon>
        <taxon>Pezizomycotina</taxon>
        <taxon>Eurotiomycetes</taxon>
        <taxon>Eurotiomycetidae</taxon>
        <taxon>Onygenales</taxon>
        <taxon>Ajellomycetaceae</taxon>
        <taxon>Blastomyces</taxon>
    </lineage>
</organism>
<sequence length="82" mass="8841">MNLNAYQVKLQAECHDERCPELVPKAHTLGDELGCAAVSPAAWACFLAAEIQNMEEAITPVSRSPSSSDQIRVTSQASILAR</sequence>